<keyword evidence="5" id="KW-0460">Magnesium</keyword>
<keyword evidence="3" id="KW-0479">Metal-binding</keyword>
<sequence length="156" mass="17536">MHQPQAIELVTMTLVTDPQTHRVLVEDKLNVPWKAGHSFPGGHVEVGETGLSAAMREVREETGIQLHHADFCGTCEWFDHPGHRRKLGLLYRSDDFSGTPRNSNEGHVYWLPRQELTVENSAESLFALLRVFDRQVPAVFSDQWNGPLHADAGDQG</sequence>
<evidence type="ECO:0000256" key="6">
    <source>
        <dbReference type="RuleBase" id="RU003476"/>
    </source>
</evidence>
<dbReference type="PROSITE" id="PS51462">
    <property type="entry name" value="NUDIX"/>
    <property type="match status" value="1"/>
</dbReference>
<dbReference type="RefSeq" id="WP_045806563.1">
    <property type="nucleotide sequence ID" value="NZ_JZCR01000006.1"/>
</dbReference>
<dbReference type="Pfam" id="PF00293">
    <property type="entry name" value="NUDIX"/>
    <property type="match status" value="1"/>
</dbReference>
<comment type="cofactor">
    <cofactor evidence="1">
        <name>Mg(2+)</name>
        <dbReference type="ChEBI" id="CHEBI:18420"/>
    </cofactor>
</comment>
<organism evidence="8 9">
    <name type="scientific">Levilactobacillus spicheri</name>
    <dbReference type="NCBI Taxonomy" id="216463"/>
    <lineage>
        <taxon>Bacteria</taxon>
        <taxon>Bacillati</taxon>
        <taxon>Bacillota</taxon>
        <taxon>Bacilli</taxon>
        <taxon>Lactobacillales</taxon>
        <taxon>Lactobacillaceae</taxon>
        <taxon>Levilactobacillus</taxon>
    </lineage>
</organism>
<dbReference type="GO" id="GO:0046872">
    <property type="term" value="F:metal ion binding"/>
    <property type="evidence" value="ECO:0007669"/>
    <property type="project" value="UniProtKB-KW"/>
</dbReference>
<comment type="similarity">
    <text evidence="2 6">Belongs to the Nudix hydrolase family.</text>
</comment>
<evidence type="ECO:0000256" key="1">
    <source>
        <dbReference type="ARBA" id="ARBA00001946"/>
    </source>
</evidence>
<name>A0A0F3RTX4_9LACO</name>
<dbReference type="OrthoDB" id="9008185at2"/>
<evidence type="ECO:0000259" key="7">
    <source>
        <dbReference type="PROSITE" id="PS51462"/>
    </source>
</evidence>
<dbReference type="InterPro" id="IPR020084">
    <property type="entry name" value="NUDIX_hydrolase_CS"/>
</dbReference>
<dbReference type="AlphaFoldDB" id="A0A0F3RTX4"/>
<dbReference type="PANTHER" id="PTHR43758">
    <property type="entry name" value="7,8-DIHYDRO-8-OXOGUANINE TRIPHOSPHATASE"/>
    <property type="match status" value="1"/>
</dbReference>
<dbReference type="EMBL" id="JZCR01000006">
    <property type="protein sequence ID" value="KJW13335.1"/>
    <property type="molecule type" value="Genomic_DNA"/>
</dbReference>
<dbReference type="PANTHER" id="PTHR43758:SF2">
    <property type="entry name" value="OXIDIZED PURINE NUCLEOSIDE TRIPHOSPHATE HYDROLASE"/>
    <property type="match status" value="1"/>
</dbReference>
<keyword evidence="4 6" id="KW-0378">Hydrolase</keyword>
<dbReference type="GO" id="GO:0016818">
    <property type="term" value="F:hydrolase activity, acting on acid anhydrides, in phosphorus-containing anhydrides"/>
    <property type="evidence" value="ECO:0007669"/>
    <property type="project" value="TreeGrafter"/>
</dbReference>
<evidence type="ECO:0000256" key="2">
    <source>
        <dbReference type="ARBA" id="ARBA00005582"/>
    </source>
</evidence>
<evidence type="ECO:0000256" key="5">
    <source>
        <dbReference type="ARBA" id="ARBA00022842"/>
    </source>
</evidence>
<evidence type="ECO:0000313" key="9">
    <source>
        <dbReference type="Proteomes" id="UP000033491"/>
    </source>
</evidence>
<dbReference type="PATRIC" id="fig|216463.3.peg.2291"/>
<proteinExistence type="inferred from homology"/>
<dbReference type="SUPFAM" id="SSF55811">
    <property type="entry name" value="Nudix"/>
    <property type="match status" value="1"/>
</dbReference>
<comment type="caution">
    <text evidence="8">The sequence shown here is derived from an EMBL/GenBank/DDBJ whole genome shotgun (WGS) entry which is preliminary data.</text>
</comment>
<gene>
    <name evidence="8" type="ORF">VC81_02390</name>
</gene>
<evidence type="ECO:0000313" key="8">
    <source>
        <dbReference type="EMBL" id="KJW13335.1"/>
    </source>
</evidence>
<dbReference type="Proteomes" id="UP000033491">
    <property type="component" value="Unassembled WGS sequence"/>
</dbReference>
<protein>
    <submittedName>
        <fullName evidence="8">NUDIX hydrolase</fullName>
    </submittedName>
</protein>
<dbReference type="InterPro" id="IPR015797">
    <property type="entry name" value="NUDIX_hydrolase-like_dom_sf"/>
</dbReference>
<dbReference type="InterPro" id="IPR000086">
    <property type="entry name" value="NUDIX_hydrolase_dom"/>
</dbReference>
<accession>A0A0F3RTX4</accession>
<dbReference type="PROSITE" id="PS00893">
    <property type="entry name" value="NUDIX_BOX"/>
    <property type="match status" value="1"/>
</dbReference>
<evidence type="ECO:0000256" key="4">
    <source>
        <dbReference type="ARBA" id="ARBA00022801"/>
    </source>
</evidence>
<reference evidence="8 9" key="1">
    <citation type="submission" date="2015-03" db="EMBL/GenBank/DDBJ databases">
        <authorList>
            <person name="Zheng J."/>
            <person name="Ganezle M."/>
        </authorList>
    </citation>
    <scope>NUCLEOTIDE SEQUENCE [LARGE SCALE GENOMIC DNA]</scope>
    <source>
        <strain evidence="8 9">LP38</strain>
    </source>
</reference>
<feature type="domain" description="Nudix hydrolase" evidence="7">
    <location>
        <begin position="6"/>
        <end position="133"/>
    </location>
</feature>
<dbReference type="GO" id="GO:0005737">
    <property type="term" value="C:cytoplasm"/>
    <property type="evidence" value="ECO:0007669"/>
    <property type="project" value="TreeGrafter"/>
</dbReference>
<dbReference type="PRINTS" id="PR00502">
    <property type="entry name" value="NUDIXFAMILY"/>
</dbReference>
<dbReference type="Gene3D" id="3.90.79.10">
    <property type="entry name" value="Nucleoside Triphosphate Pyrophosphohydrolase"/>
    <property type="match status" value="1"/>
</dbReference>
<dbReference type="InterPro" id="IPR020476">
    <property type="entry name" value="Nudix_hydrolase"/>
</dbReference>
<evidence type="ECO:0000256" key="3">
    <source>
        <dbReference type="ARBA" id="ARBA00022723"/>
    </source>
</evidence>
<dbReference type="STRING" id="216463.VC81_02390"/>
<dbReference type="CDD" id="cd18875">
    <property type="entry name" value="NUDIX_Hydrolase"/>
    <property type="match status" value="1"/>
</dbReference>